<dbReference type="Pfam" id="PF06210">
    <property type="entry name" value="DUF1003"/>
    <property type="match status" value="1"/>
</dbReference>
<dbReference type="AlphaFoldDB" id="A0A504UGD2"/>
<keyword evidence="1" id="KW-1133">Transmembrane helix</keyword>
<evidence type="ECO:0000256" key="1">
    <source>
        <dbReference type="SAM" id="Phobius"/>
    </source>
</evidence>
<proteinExistence type="predicted"/>
<keyword evidence="3" id="KW-1185">Reference proteome</keyword>
<dbReference type="InterPro" id="IPR010406">
    <property type="entry name" value="DUF1003"/>
</dbReference>
<gene>
    <name evidence="2" type="ORF">FJQ55_19425</name>
</gene>
<keyword evidence="1" id="KW-0812">Transmembrane</keyword>
<feature type="transmembrane region" description="Helical" evidence="1">
    <location>
        <begin position="85"/>
        <end position="106"/>
    </location>
</feature>
<dbReference type="OrthoDB" id="9795736at2"/>
<organism evidence="2 3">
    <name type="scientific">Rhizobium glycinendophyticum</name>
    <dbReference type="NCBI Taxonomy" id="2589807"/>
    <lineage>
        <taxon>Bacteria</taxon>
        <taxon>Pseudomonadati</taxon>
        <taxon>Pseudomonadota</taxon>
        <taxon>Alphaproteobacteria</taxon>
        <taxon>Hyphomicrobiales</taxon>
        <taxon>Rhizobiaceae</taxon>
        <taxon>Rhizobium/Agrobacterium group</taxon>
        <taxon>Rhizobium</taxon>
    </lineage>
</organism>
<sequence>MTREGRSATHDGPSEVSSVIDQNMEALIQRQRENEKDRSFQEKVAGGITRFAGSMVFVYLHLAFFGTWITVNLGLVPIMSPFDPTLVILAMVASVEAIFISTFVLISQNRMAAESEKRAELALQISLLNEHETTRIITMLSAIAEKLNVGTEVHPEELAELKQDVSPEVVLAEIERRKPD</sequence>
<comment type="caution">
    <text evidence="2">The sequence shown here is derived from an EMBL/GenBank/DDBJ whole genome shotgun (WGS) entry which is preliminary data.</text>
</comment>
<keyword evidence="1" id="KW-0472">Membrane</keyword>
<evidence type="ECO:0000313" key="3">
    <source>
        <dbReference type="Proteomes" id="UP000316429"/>
    </source>
</evidence>
<evidence type="ECO:0000313" key="2">
    <source>
        <dbReference type="EMBL" id="TPP05911.1"/>
    </source>
</evidence>
<feature type="transmembrane region" description="Helical" evidence="1">
    <location>
        <begin position="56"/>
        <end position="79"/>
    </location>
</feature>
<dbReference type="Proteomes" id="UP000316429">
    <property type="component" value="Unassembled WGS sequence"/>
</dbReference>
<protein>
    <submittedName>
        <fullName evidence="2">DUF1003 domain-containing protein</fullName>
    </submittedName>
</protein>
<dbReference type="EMBL" id="VFYP01000004">
    <property type="protein sequence ID" value="TPP05911.1"/>
    <property type="molecule type" value="Genomic_DNA"/>
</dbReference>
<name>A0A504UGD2_9HYPH</name>
<dbReference type="RefSeq" id="WP_140831074.1">
    <property type="nucleotide sequence ID" value="NZ_VFYP01000004.1"/>
</dbReference>
<reference evidence="2 3" key="1">
    <citation type="submission" date="2019-06" db="EMBL/GenBank/DDBJ databases">
        <title>Rhizobium sp. CL12 isolated from roots of soybean.</title>
        <authorList>
            <person name="Wang C."/>
        </authorList>
    </citation>
    <scope>NUCLEOTIDE SEQUENCE [LARGE SCALE GENOMIC DNA]</scope>
    <source>
        <strain evidence="2 3">CL12</strain>
    </source>
</reference>
<accession>A0A504UGD2</accession>